<proteinExistence type="predicted"/>
<accession>A0A8J6L3L9</accession>
<dbReference type="PANTHER" id="PTHR47326">
    <property type="entry name" value="TRANSPOSABLE ELEMENT TC3 TRANSPOSASE-LIKE PROTEIN"/>
    <property type="match status" value="1"/>
</dbReference>
<dbReference type="PANTHER" id="PTHR47326:SF1">
    <property type="entry name" value="HTH PSQ-TYPE DOMAIN-CONTAINING PROTEIN"/>
    <property type="match status" value="1"/>
</dbReference>
<dbReference type="Proteomes" id="UP000719412">
    <property type="component" value="Unassembled WGS sequence"/>
</dbReference>
<keyword evidence="2" id="KW-1185">Reference proteome</keyword>
<sequence>MHEEAVLNVFEEEGTRSVRTVAREIGAIHTRIQHLLPEDYQIRREFCIWIITQNDADPNFLSRILFSSRYFVGKVVSIIIITTFMSGQKKINESHFPQVFRKFVGYWVIVWEIGPFEFPPRLTGERYAQFIGMELPDLLADAPLAYCLNDRFQHDSVPPHFSRDVREILDNQYPQQDISVASRSYTSKIVVDQEQEPPRELSGCVWTVRCTRPLTDVELHKARGGGKNSWKDRTAYMYAYPAAAADTPWSLPRHRLGMASAAAFLYPAPHNTRNAIISDYCAPHRVAFAASFIKRKKERRKKKEEIHCAANDEHVTATVPFAA</sequence>
<dbReference type="AlphaFoldDB" id="A0A8J6L3L9"/>
<evidence type="ECO:0000313" key="1">
    <source>
        <dbReference type="EMBL" id="KAH0810504.1"/>
    </source>
</evidence>
<protein>
    <recommendedName>
        <fullName evidence="3">Transposase</fullName>
    </recommendedName>
</protein>
<dbReference type="EMBL" id="JABDTM020027450">
    <property type="protein sequence ID" value="KAH0810504.1"/>
    <property type="molecule type" value="Genomic_DNA"/>
</dbReference>
<dbReference type="InterPro" id="IPR036397">
    <property type="entry name" value="RNaseH_sf"/>
</dbReference>
<dbReference type="GO" id="GO:0003676">
    <property type="term" value="F:nucleic acid binding"/>
    <property type="evidence" value="ECO:0007669"/>
    <property type="project" value="InterPro"/>
</dbReference>
<dbReference type="Gene3D" id="3.30.420.10">
    <property type="entry name" value="Ribonuclease H-like superfamily/Ribonuclease H"/>
    <property type="match status" value="1"/>
</dbReference>
<evidence type="ECO:0000313" key="2">
    <source>
        <dbReference type="Proteomes" id="UP000719412"/>
    </source>
</evidence>
<gene>
    <name evidence="1" type="ORF">GEV33_012287</name>
</gene>
<name>A0A8J6L3L9_TENMO</name>
<evidence type="ECO:0008006" key="3">
    <source>
        <dbReference type="Google" id="ProtNLM"/>
    </source>
</evidence>
<organism evidence="1 2">
    <name type="scientific">Tenebrio molitor</name>
    <name type="common">Yellow mealworm beetle</name>
    <dbReference type="NCBI Taxonomy" id="7067"/>
    <lineage>
        <taxon>Eukaryota</taxon>
        <taxon>Metazoa</taxon>
        <taxon>Ecdysozoa</taxon>
        <taxon>Arthropoda</taxon>
        <taxon>Hexapoda</taxon>
        <taxon>Insecta</taxon>
        <taxon>Pterygota</taxon>
        <taxon>Neoptera</taxon>
        <taxon>Endopterygota</taxon>
        <taxon>Coleoptera</taxon>
        <taxon>Polyphaga</taxon>
        <taxon>Cucujiformia</taxon>
        <taxon>Tenebrionidae</taxon>
        <taxon>Tenebrio</taxon>
    </lineage>
</organism>
<reference evidence="1" key="1">
    <citation type="journal article" date="2020" name="J Insects Food Feed">
        <title>The yellow mealworm (Tenebrio molitor) genome: a resource for the emerging insects as food and feed industry.</title>
        <authorList>
            <person name="Eriksson T."/>
            <person name="Andere A."/>
            <person name="Kelstrup H."/>
            <person name="Emery V."/>
            <person name="Picard C."/>
        </authorList>
    </citation>
    <scope>NUCLEOTIDE SEQUENCE</scope>
    <source>
        <strain evidence="1">Stoneville</strain>
        <tissue evidence="1">Whole head</tissue>
    </source>
</reference>
<comment type="caution">
    <text evidence="1">The sequence shown here is derived from an EMBL/GenBank/DDBJ whole genome shotgun (WGS) entry which is preliminary data.</text>
</comment>
<reference evidence="1" key="2">
    <citation type="submission" date="2021-08" db="EMBL/GenBank/DDBJ databases">
        <authorList>
            <person name="Eriksson T."/>
        </authorList>
    </citation>
    <scope>NUCLEOTIDE SEQUENCE</scope>
    <source>
        <strain evidence="1">Stoneville</strain>
        <tissue evidence="1">Whole head</tissue>
    </source>
</reference>